<sequence>MEYFQTILISVFSGVLTALFLYIVSLFIKEVLIPRYQKTIYKGIDVSGDWEGAHDMGNIGFTIKLVLSQNAHDLKGRVTFIKYSQDNNIKKVTDMLVSGEVWEGFVSLKCRTVSNKNLSFGSMLCKVGDNSLSGKYIFRNLAGDSSGIKDVDVYLHRKEA</sequence>
<evidence type="ECO:0000313" key="2">
    <source>
        <dbReference type="EMBL" id="MDX7922074.1"/>
    </source>
</evidence>
<organism evidence="2 3">
    <name type="scientific">Aeromonas media</name>
    <dbReference type="NCBI Taxonomy" id="651"/>
    <lineage>
        <taxon>Bacteria</taxon>
        <taxon>Pseudomonadati</taxon>
        <taxon>Pseudomonadota</taxon>
        <taxon>Gammaproteobacteria</taxon>
        <taxon>Aeromonadales</taxon>
        <taxon>Aeromonadaceae</taxon>
        <taxon>Aeromonas</taxon>
    </lineage>
</organism>
<accession>A0AAP6L1C8</accession>
<proteinExistence type="predicted"/>
<keyword evidence="1" id="KW-0472">Membrane</keyword>
<keyword evidence="1" id="KW-1133">Transmembrane helix</keyword>
<dbReference type="EMBL" id="JAWZXF010000008">
    <property type="protein sequence ID" value="MDX7922074.1"/>
    <property type="molecule type" value="Genomic_DNA"/>
</dbReference>
<dbReference type="AlphaFoldDB" id="A0AAP6L1C8"/>
<dbReference type="Proteomes" id="UP001285835">
    <property type="component" value="Unassembled WGS sequence"/>
</dbReference>
<feature type="transmembrane region" description="Helical" evidence="1">
    <location>
        <begin position="6"/>
        <end position="28"/>
    </location>
</feature>
<reference evidence="2" key="1">
    <citation type="submission" date="2023-11" db="EMBL/GenBank/DDBJ databases">
        <title>WGS of Aeromonas in Northern Israel.</title>
        <authorList>
            <person name="Hershko Y."/>
        </authorList>
    </citation>
    <scope>NUCLEOTIDE SEQUENCE</scope>
    <source>
        <strain evidence="2">02297</strain>
    </source>
</reference>
<comment type="caution">
    <text evidence="2">The sequence shown here is derived from an EMBL/GenBank/DDBJ whole genome shotgun (WGS) entry which is preliminary data.</text>
</comment>
<protein>
    <submittedName>
        <fullName evidence="2">Uncharacterized protein</fullName>
    </submittedName>
</protein>
<name>A0AAP6L1C8_AERME</name>
<evidence type="ECO:0000313" key="3">
    <source>
        <dbReference type="Proteomes" id="UP001285835"/>
    </source>
</evidence>
<dbReference type="RefSeq" id="WP_319916942.1">
    <property type="nucleotide sequence ID" value="NZ_JAWZXF010000008.1"/>
</dbReference>
<gene>
    <name evidence="2" type="ORF">SJS82_09020</name>
</gene>
<keyword evidence="1" id="KW-0812">Transmembrane</keyword>
<evidence type="ECO:0000256" key="1">
    <source>
        <dbReference type="SAM" id="Phobius"/>
    </source>
</evidence>